<dbReference type="Proteomes" id="UP001233999">
    <property type="component" value="Unassembled WGS sequence"/>
</dbReference>
<feature type="non-terminal residue" evidence="1">
    <location>
        <position position="1"/>
    </location>
</feature>
<reference evidence="1" key="2">
    <citation type="submission" date="2023-05" db="EMBL/GenBank/DDBJ databases">
        <authorList>
            <person name="Fouks B."/>
        </authorList>
    </citation>
    <scope>NUCLEOTIDE SEQUENCE</scope>
    <source>
        <strain evidence="1">Stay&amp;Tobe</strain>
        <tissue evidence="1">Testes</tissue>
    </source>
</reference>
<keyword evidence="2" id="KW-1185">Reference proteome</keyword>
<sequence length="83" mass="9769">CLLDEVSHAVLMRIFDQLLLKAKVYLILITQVAVHYTPRMIMVINTQYLHRTYSLLNVCHHLFVTFLQFSQVLREIFDASFKG</sequence>
<evidence type="ECO:0000313" key="2">
    <source>
        <dbReference type="Proteomes" id="UP001233999"/>
    </source>
</evidence>
<proteinExistence type="predicted"/>
<gene>
    <name evidence="1" type="ORF">L9F63_015584</name>
</gene>
<accession>A0AAD8A5D1</accession>
<protein>
    <submittedName>
        <fullName evidence="1">Uncharacterized protein</fullName>
    </submittedName>
</protein>
<organism evidence="1 2">
    <name type="scientific">Diploptera punctata</name>
    <name type="common">Pacific beetle cockroach</name>
    <dbReference type="NCBI Taxonomy" id="6984"/>
    <lineage>
        <taxon>Eukaryota</taxon>
        <taxon>Metazoa</taxon>
        <taxon>Ecdysozoa</taxon>
        <taxon>Arthropoda</taxon>
        <taxon>Hexapoda</taxon>
        <taxon>Insecta</taxon>
        <taxon>Pterygota</taxon>
        <taxon>Neoptera</taxon>
        <taxon>Polyneoptera</taxon>
        <taxon>Dictyoptera</taxon>
        <taxon>Blattodea</taxon>
        <taxon>Blaberoidea</taxon>
        <taxon>Blaberidae</taxon>
        <taxon>Diplopterinae</taxon>
        <taxon>Diploptera</taxon>
    </lineage>
</organism>
<evidence type="ECO:0000313" key="1">
    <source>
        <dbReference type="EMBL" id="KAJ9592746.1"/>
    </source>
</evidence>
<comment type="caution">
    <text evidence="1">The sequence shown here is derived from an EMBL/GenBank/DDBJ whole genome shotgun (WGS) entry which is preliminary data.</text>
</comment>
<name>A0AAD8A5D1_DIPPU</name>
<dbReference type="EMBL" id="JASPKZ010003809">
    <property type="protein sequence ID" value="KAJ9592746.1"/>
    <property type="molecule type" value="Genomic_DNA"/>
</dbReference>
<feature type="non-terminal residue" evidence="1">
    <location>
        <position position="83"/>
    </location>
</feature>
<dbReference type="AlphaFoldDB" id="A0AAD8A5D1"/>
<reference evidence="1" key="1">
    <citation type="journal article" date="2023" name="IScience">
        <title>Live-bearing cockroach genome reveals convergent evolutionary mechanisms linked to viviparity in insects and beyond.</title>
        <authorList>
            <person name="Fouks B."/>
            <person name="Harrison M.C."/>
            <person name="Mikhailova A.A."/>
            <person name="Marchal E."/>
            <person name="English S."/>
            <person name="Carruthers M."/>
            <person name="Jennings E.C."/>
            <person name="Chiamaka E.L."/>
            <person name="Frigard R.A."/>
            <person name="Pippel M."/>
            <person name="Attardo G.M."/>
            <person name="Benoit J.B."/>
            <person name="Bornberg-Bauer E."/>
            <person name="Tobe S.S."/>
        </authorList>
    </citation>
    <scope>NUCLEOTIDE SEQUENCE</scope>
    <source>
        <strain evidence="1">Stay&amp;Tobe</strain>
    </source>
</reference>